<dbReference type="AlphaFoldDB" id="A0A1C2HUY8"/>
<organism evidence="1 2">
    <name type="scientific">Acidithiobacillus thiooxidans</name>
    <name type="common">Thiobacillus thiooxidans</name>
    <dbReference type="NCBI Taxonomy" id="930"/>
    <lineage>
        <taxon>Bacteria</taxon>
        <taxon>Pseudomonadati</taxon>
        <taxon>Pseudomonadota</taxon>
        <taxon>Acidithiobacillia</taxon>
        <taxon>Acidithiobacillales</taxon>
        <taxon>Acidithiobacillaceae</taxon>
        <taxon>Acidithiobacillus</taxon>
    </lineage>
</organism>
<accession>A0A1C2HUY8</accession>
<reference evidence="1 2" key="1">
    <citation type="journal article" date="2016" name="Int. J. Mol. Sci.">
        <title>Comparative genomics of the extreme acidophile Acidithiobacillus thiooxidans reveals intraspecific divergence and niche adaptation.</title>
        <authorList>
            <person name="Zhang X."/>
            <person name="Feng X."/>
            <person name="Tao J."/>
            <person name="Ma L."/>
            <person name="Xiao Y."/>
            <person name="Liang Y."/>
            <person name="Liu X."/>
            <person name="Yin H."/>
        </authorList>
    </citation>
    <scope>NUCLEOTIDE SEQUENCE [LARGE SCALE GENOMIC DNA]</scope>
    <source>
        <strain evidence="1 2">A02</strain>
    </source>
</reference>
<evidence type="ECO:0000313" key="2">
    <source>
        <dbReference type="Proteomes" id="UP000094893"/>
    </source>
</evidence>
<evidence type="ECO:0000313" key="1">
    <source>
        <dbReference type="EMBL" id="OCX67519.1"/>
    </source>
</evidence>
<dbReference type="EMBL" id="LWSA01000348">
    <property type="protein sequence ID" value="OCX67519.1"/>
    <property type="molecule type" value="Genomic_DNA"/>
</dbReference>
<dbReference type="STRING" id="930.GCA_002079865_00446"/>
<gene>
    <name evidence="1" type="ORF">A6P07_20025</name>
</gene>
<comment type="caution">
    <text evidence="1">The sequence shown here is derived from an EMBL/GenBank/DDBJ whole genome shotgun (WGS) entry which is preliminary data.</text>
</comment>
<sequence>MPIYDGTSTGGTRGCGSRVKGGIYLCTGLSEHGSPLEAFLIDPVVPFDAAPGESFRTPILRENPYIPGVFDAYVWVGESFYPSLVDYVEETRQKGASRRVSPLLDLSKLTPGKSRMIFIHPKAYTEHLNLPANGCPKAIEDHGKDEPCIGAHWHYAKSLGSLMTGDQTASIGDITYSLPEQQDAPEDCRPGLFLALPITHIEFEDNGEALPKSVTEASEAGYDVLVMHDPQGA</sequence>
<dbReference type="Proteomes" id="UP000094893">
    <property type="component" value="Unassembled WGS sequence"/>
</dbReference>
<name>A0A1C2HUY8_ACITH</name>
<protein>
    <submittedName>
        <fullName evidence="1">Uncharacterized protein</fullName>
    </submittedName>
</protein>
<dbReference type="RefSeq" id="WP_024894176.1">
    <property type="nucleotide sequence ID" value="NZ_JAWXYA010000001.1"/>
</dbReference>
<proteinExistence type="predicted"/>